<evidence type="ECO:0000259" key="5">
    <source>
        <dbReference type="Pfam" id="PF13439"/>
    </source>
</evidence>
<evidence type="ECO:0000256" key="1">
    <source>
        <dbReference type="ARBA" id="ARBA00009481"/>
    </source>
</evidence>
<dbReference type="InterPro" id="IPR028098">
    <property type="entry name" value="Glyco_trans_4-like_N"/>
</dbReference>
<keyword evidence="3 6" id="KW-0808">Transferase</keyword>
<keyword evidence="6" id="KW-0946">Virion</keyword>
<sequence length="448" mass="49692">MRIAYLTAGAAGMYCGSCMHDNALARSLQRKGVDCVLLPIYTPIRTDEQDVSSEQLFFGGINLFLLEELPVFRWVPPAIRRWLDSPRLLKWVSGRAAQPSDKMLGRLTVSMLRGLDGPQASEAKRLANWLREELQPEVVLLSNFLIGGVLPAIRQSLPDASLVVTLQGDDIFIDYLKSPYREQVIEEMKRLVPIVDRFIVHSQFYADKMSAMLDIPQEKIGLLPLAIDVQHYADSRSHRQGADDGTLSEAENQAKEKWIDIGFLARLAPEKGLHHLVAAFLEMLDSDAHLPVRLHVAGWQGPQHDSYVKELQQQLEQAGAGDRFHFHGSPDLAGKKRFLEQLDILSVPTDYADPKGLFVLEAWAVGLPVVQPSHGAFSELLAKGQGGLLFPPGDVPALVAQLRRLASSAEERDRLGVAGRAYVIEQGSIEYQATELLKLLEASKSRAT</sequence>
<dbReference type="EC" id="2.4.-.-" evidence="6"/>
<protein>
    <submittedName>
        <fullName evidence="6">Spore coat protein SA</fullName>
        <ecNumber evidence="6">2.4.-.-</ecNumber>
    </submittedName>
</protein>
<accession>A0A517MBY2</accession>
<evidence type="ECO:0000256" key="3">
    <source>
        <dbReference type="ARBA" id="ARBA00022679"/>
    </source>
</evidence>
<evidence type="ECO:0000313" key="7">
    <source>
        <dbReference type="Proteomes" id="UP000320672"/>
    </source>
</evidence>
<name>A0A517MBY2_9BACT</name>
<dbReference type="OrthoDB" id="9802525at2"/>
<dbReference type="Proteomes" id="UP000320672">
    <property type="component" value="Chromosome"/>
</dbReference>
<feature type="domain" description="Glycosyltransferase subfamily 4-like N-terminal" evidence="5">
    <location>
        <begin position="121"/>
        <end position="230"/>
    </location>
</feature>
<proteinExistence type="inferred from homology"/>
<organism evidence="6 7">
    <name type="scientific">Roseimaritima multifibrata</name>
    <dbReference type="NCBI Taxonomy" id="1930274"/>
    <lineage>
        <taxon>Bacteria</taxon>
        <taxon>Pseudomonadati</taxon>
        <taxon>Planctomycetota</taxon>
        <taxon>Planctomycetia</taxon>
        <taxon>Pirellulales</taxon>
        <taxon>Pirellulaceae</taxon>
        <taxon>Roseimaritima</taxon>
    </lineage>
</organism>
<dbReference type="RefSeq" id="WP_145350658.1">
    <property type="nucleotide sequence ID" value="NZ_CP036262.1"/>
</dbReference>
<dbReference type="GO" id="GO:0016757">
    <property type="term" value="F:glycosyltransferase activity"/>
    <property type="evidence" value="ECO:0007669"/>
    <property type="project" value="UniProtKB-KW"/>
</dbReference>
<comment type="similarity">
    <text evidence="1">Belongs to the glycosyltransferase group 1 family. Glycosyltransferase 4 subfamily.</text>
</comment>
<evidence type="ECO:0000259" key="4">
    <source>
        <dbReference type="Pfam" id="PF00534"/>
    </source>
</evidence>
<feature type="domain" description="Glycosyl transferase family 1" evidence="4">
    <location>
        <begin position="250"/>
        <end position="420"/>
    </location>
</feature>
<dbReference type="Pfam" id="PF00534">
    <property type="entry name" value="Glycos_transf_1"/>
    <property type="match status" value="1"/>
</dbReference>
<dbReference type="PANTHER" id="PTHR12526:SF640">
    <property type="entry name" value="COLANIC ACID BIOSYNTHESIS GLYCOSYLTRANSFERASE WCAL-RELATED"/>
    <property type="match status" value="1"/>
</dbReference>
<dbReference type="Gene3D" id="3.40.50.2000">
    <property type="entry name" value="Glycogen Phosphorylase B"/>
    <property type="match status" value="2"/>
</dbReference>
<dbReference type="Pfam" id="PF13439">
    <property type="entry name" value="Glyco_transf_4"/>
    <property type="match status" value="1"/>
</dbReference>
<dbReference type="KEGG" id="rml:FF011L_11420"/>
<evidence type="ECO:0000313" key="6">
    <source>
        <dbReference type="EMBL" id="QDS92399.1"/>
    </source>
</evidence>
<dbReference type="CDD" id="cd03801">
    <property type="entry name" value="GT4_PimA-like"/>
    <property type="match status" value="1"/>
</dbReference>
<dbReference type="InterPro" id="IPR001296">
    <property type="entry name" value="Glyco_trans_1"/>
</dbReference>
<dbReference type="AlphaFoldDB" id="A0A517MBY2"/>
<keyword evidence="6" id="KW-0167">Capsid protein</keyword>
<keyword evidence="2 6" id="KW-0328">Glycosyltransferase</keyword>
<reference evidence="6 7" key="1">
    <citation type="submission" date="2019-02" db="EMBL/GenBank/DDBJ databases">
        <title>Deep-cultivation of Planctomycetes and their phenomic and genomic characterization uncovers novel biology.</title>
        <authorList>
            <person name="Wiegand S."/>
            <person name="Jogler M."/>
            <person name="Boedeker C."/>
            <person name="Pinto D."/>
            <person name="Vollmers J."/>
            <person name="Rivas-Marin E."/>
            <person name="Kohn T."/>
            <person name="Peeters S.H."/>
            <person name="Heuer A."/>
            <person name="Rast P."/>
            <person name="Oberbeckmann S."/>
            <person name="Bunk B."/>
            <person name="Jeske O."/>
            <person name="Meyerdierks A."/>
            <person name="Storesund J.E."/>
            <person name="Kallscheuer N."/>
            <person name="Luecker S."/>
            <person name="Lage O.M."/>
            <person name="Pohl T."/>
            <person name="Merkel B.J."/>
            <person name="Hornburger P."/>
            <person name="Mueller R.-W."/>
            <person name="Bruemmer F."/>
            <person name="Labrenz M."/>
            <person name="Spormann A.M."/>
            <person name="Op den Camp H."/>
            <person name="Overmann J."/>
            <person name="Amann R."/>
            <person name="Jetten M.S.M."/>
            <person name="Mascher T."/>
            <person name="Medema M.H."/>
            <person name="Devos D.P."/>
            <person name="Kaster A.-K."/>
            <person name="Ovreas L."/>
            <person name="Rohde M."/>
            <person name="Galperin M.Y."/>
            <person name="Jogler C."/>
        </authorList>
    </citation>
    <scope>NUCLEOTIDE SEQUENCE [LARGE SCALE GENOMIC DNA]</scope>
    <source>
        <strain evidence="6 7">FF011L</strain>
    </source>
</reference>
<gene>
    <name evidence="6" type="primary">cotSA</name>
    <name evidence="6" type="ORF">FF011L_11420</name>
</gene>
<dbReference type="EMBL" id="CP036262">
    <property type="protein sequence ID" value="QDS92399.1"/>
    <property type="molecule type" value="Genomic_DNA"/>
</dbReference>
<keyword evidence="7" id="KW-1185">Reference proteome</keyword>
<dbReference type="SUPFAM" id="SSF53756">
    <property type="entry name" value="UDP-Glycosyltransferase/glycogen phosphorylase"/>
    <property type="match status" value="1"/>
</dbReference>
<evidence type="ECO:0000256" key="2">
    <source>
        <dbReference type="ARBA" id="ARBA00022676"/>
    </source>
</evidence>
<dbReference type="PANTHER" id="PTHR12526">
    <property type="entry name" value="GLYCOSYLTRANSFERASE"/>
    <property type="match status" value="1"/>
</dbReference>